<dbReference type="InterPro" id="IPR040836">
    <property type="entry name" value="SAVED"/>
</dbReference>
<evidence type="ECO:0000259" key="1">
    <source>
        <dbReference type="Pfam" id="PF18145"/>
    </source>
</evidence>
<evidence type="ECO:0000313" key="2">
    <source>
        <dbReference type="EMBL" id="MXG92055.1"/>
    </source>
</evidence>
<dbReference type="RefSeq" id="WP_160879988.1">
    <property type="nucleotide sequence ID" value="NZ_WUEK01000017.1"/>
</dbReference>
<protein>
    <submittedName>
        <fullName evidence="2">SAVED domain-containing protein</fullName>
    </submittedName>
</protein>
<accession>A0A6L7F497</accession>
<reference evidence="2 3" key="1">
    <citation type="submission" date="2019-12" db="EMBL/GenBank/DDBJ databases">
        <authorList>
            <person name="Kun Z."/>
        </authorList>
    </citation>
    <scope>NUCLEOTIDE SEQUENCE [LARGE SCALE GENOMIC DNA]</scope>
    <source>
        <strain evidence="2 3">YIM 123512</strain>
    </source>
</reference>
<dbReference type="AlphaFoldDB" id="A0A6L7F497"/>
<evidence type="ECO:0000313" key="3">
    <source>
        <dbReference type="Proteomes" id="UP000473325"/>
    </source>
</evidence>
<dbReference type="Proteomes" id="UP000473325">
    <property type="component" value="Unassembled WGS sequence"/>
</dbReference>
<dbReference type="NCBIfam" id="NF033611">
    <property type="entry name" value="SAVED"/>
    <property type="match status" value="1"/>
</dbReference>
<dbReference type="InterPro" id="IPR003615">
    <property type="entry name" value="HNH_nuc"/>
</dbReference>
<name>A0A6L7F497_9ACTN</name>
<gene>
    <name evidence="2" type="ORF">GRQ65_21150</name>
</gene>
<sequence length="386" mass="42675">MSELERRTLWVRAGGRCTLCKAYLLEGALSAVEVPLGERAHIVGREDSANSARGEHPMPVEDRDDIDNLMLACSLCHTEIDKKRVEGILDVDLLRDLKRKHETDIKTQTGLLRDSRTAIVRLAGTIRGDVMQLPRKAAAEAVIRCAGRFPFFVEAYDRQGVEIDLLQVDGEYPLEETYYRTATRRIDAALETRVMPGIASGDIDHVSVFAIARLPLLIYLGWKLNDGIPADIYQRHRSTDDWQWPDSTAATDFTVTHDPDPSAGQNLDAGLYEDAVLITNLSGTTPVTDLPAELHDAARWTISPDTGPAEDVFAGAEVLARFVAALRGFFTDLETTHKHIKRLHVLGALPLAGAIELGRSLKSDALRPTLVTYDRTQQGYTVALEV</sequence>
<organism evidence="2 3">
    <name type="scientific">Nocardioides flavescens</name>
    <dbReference type="NCBI Taxonomy" id="2691959"/>
    <lineage>
        <taxon>Bacteria</taxon>
        <taxon>Bacillati</taxon>
        <taxon>Actinomycetota</taxon>
        <taxon>Actinomycetes</taxon>
        <taxon>Propionibacteriales</taxon>
        <taxon>Nocardioidaceae</taxon>
        <taxon>Nocardioides</taxon>
    </lineage>
</organism>
<comment type="caution">
    <text evidence="2">The sequence shown here is derived from an EMBL/GenBank/DDBJ whole genome shotgun (WGS) entry which is preliminary data.</text>
</comment>
<dbReference type="CDD" id="cd00085">
    <property type="entry name" value="HNHc"/>
    <property type="match status" value="1"/>
</dbReference>
<feature type="domain" description="SMODS-associated and fused to various effectors" evidence="1">
    <location>
        <begin position="189"/>
        <end position="385"/>
    </location>
</feature>
<dbReference type="Pfam" id="PF18145">
    <property type="entry name" value="SAVED"/>
    <property type="match status" value="1"/>
</dbReference>
<keyword evidence="3" id="KW-1185">Reference proteome</keyword>
<dbReference type="EMBL" id="WUEK01000017">
    <property type="protein sequence ID" value="MXG92055.1"/>
    <property type="molecule type" value="Genomic_DNA"/>
</dbReference>
<proteinExistence type="predicted"/>